<dbReference type="PANTHER" id="PTHR13622">
    <property type="entry name" value="THIAMIN PYROPHOSPHOKINASE"/>
    <property type="match status" value="1"/>
</dbReference>
<proteinExistence type="predicted"/>
<protein>
    <submittedName>
        <fullName evidence="6">Thiamine pyrophosphokinase</fullName>
    </submittedName>
</protein>
<dbReference type="Gene3D" id="3.40.50.10240">
    <property type="entry name" value="Thiamin pyrophosphokinase, catalytic domain"/>
    <property type="match status" value="1"/>
</dbReference>
<dbReference type="OrthoDB" id="25149at2759"/>
<dbReference type="STRING" id="1051890.A0A3N4LBI2"/>
<dbReference type="GO" id="GO:0009229">
    <property type="term" value="P:thiamine diphosphate biosynthetic process"/>
    <property type="evidence" value="ECO:0007669"/>
    <property type="project" value="InterPro"/>
</dbReference>
<dbReference type="Pfam" id="PF04263">
    <property type="entry name" value="TPK_catalytic"/>
    <property type="match status" value="1"/>
</dbReference>
<sequence length="79" mass="8926">GDLDSLRPEVQEYYASVGVDVVHDPDQNSTDFGKCLDYIQKQYRPSSPGKLVDHVVTIFVYNALGGRVDHTFHSIHQLH</sequence>
<keyword evidence="4" id="KW-0067">ATP-binding</keyword>
<feature type="non-terminal residue" evidence="6">
    <location>
        <position position="1"/>
    </location>
</feature>
<dbReference type="PANTHER" id="PTHR13622:SF8">
    <property type="entry name" value="THIAMIN PYROPHOSPHOKINASE 1"/>
    <property type="match status" value="1"/>
</dbReference>
<evidence type="ECO:0000313" key="6">
    <source>
        <dbReference type="EMBL" id="RPB18812.1"/>
    </source>
</evidence>
<dbReference type="AlphaFoldDB" id="A0A3N4LBI2"/>
<evidence type="ECO:0000259" key="5">
    <source>
        <dbReference type="Pfam" id="PF04263"/>
    </source>
</evidence>
<dbReference type="EMBL" id="ML121609">
    <property type="protein sequence ID" value="RPB18812.1"/>
    <property type="molecule type" value="Genomic_DNA"/>
</dbReference>
<gene>
    <name evidence="6" type="ORF">L211DRAFT_754943</name>
</gene>
<accession>A0A3N4LBI2</accession>
<organism evidence="6 7">
    <name type="scientific">Terfezia boudieri ATCC MYA-4762</name>
    <dbReference type="NCBI Taxonomy" id="1051890"/>
    <lineage>
        <taxon>Eukaryota</taxon>
        <taxon>Fungi</taxon>
        <taxon>Dikarya</taxon>
        <taxon>Ascomycota</taxon>
        <taxon>Pezizomycotina</taxon>
        <taxon>Pezizomycetes</taxon>
        <taxon>Pezizales</taxon>
        <taxon>Pezizaceae</taxon>
        <taxon>Terfezia</taxon>
    </lineage>
</organism>
<evidence type="ECO:0000313" key="7">
    <source>
        <dbReference type="Proteomes" id="UP000267821"/>
    </source>
</evidence>
<evidence type="ECO:0000256" key="4">
    <source>
        <dbReference type="ARBA" id="ARBA00022840"/>
    </source>
</evidence>
<dbReference type="GO" id="GO:0004788">
    <property type="term" value="F:thiamine diphosphokinase activity"/>
    <property type="evidence" value="ECO:0007669"/>
    <property type="project" value="InterPro"/>
</dbReference>
<dbReference type="GO" id="GO:0005524">
    <property type="term" value="F:ATP binding"/>
    <property type="evidence" value="ECO:0007669"/>
    <property type="project" value="UniProtKB-KW"/>
</dbReference>
<reference evidence="6 7" key="1">
    <citation type="journal article" date="2018" name="Nat. Ecol. Evol.">
        <title>Pezizomycetes genomes reveal the molecular basis of ectomycorrhizal truffle lifestyle.</title>
        <authorList>
            <person name="Murat C."/>
            <person name="Payen T."/>
            <person name="Noel B."/>
            <person name="Kuo A."/>
            <person name="Morin E."/>
            <person name="Chen J."/>
            <person name="Kohler A."/>
            <person name="Krizsan K."/>
            <person name="Balestrini R."/>
            <person name="Da Silva C."/>
            <person name="Montanini B."/>
            <person name="Hainaut M."/>
            <person name="Levati E."/>
            <person name="Barry K.W."/>
            <person name="Belfiori B."/>
            <person name="Cichocki N."/>
            <person name="Clum A."/>
            <person name="Dockter R.B."/>
            <person name="Fauchery L."/>
            <person name="Guy J."/>
            <person name="Iotti M."/>
            <person name="Le Tacon F."/>
            <person name="Lindquist E.A."/>
            <person name="Lipzen A."/>
            <person name="Malagnac F."/>
            <person name="Mello A."/>
            <person name="Molinier V."/>
            <person name="Miyauchi S."/>
            <person name="Poulain J."/>
            <person name="Riccioni C."/>
            <person name="Rubini A."/>
            <person name="Sitrit Y."/>
            <person name="Splivallo R."/>
            <person name="Traeger S."/>
            <person name="Wang M."/>
            <person name="Zifcakova L."/>
            <person name="Wipf D."/>
            <person name="Zambonelli A."/>
            <person name="Paolocci F."/>
            <person name="Nowrousian M."/>
            <person name="Ottonello S."/>
            <person name="Baldrian P."/>
            <person name="Spatafora J.W."/>
            <person name="Henrissat B."/>
            <person name="Nagy L.G."/>
            <person name="Aury J.M."/>
            <person name="Wincker P."/>
            <person name="Grigoriev I.V."/>
            <person name="Bonfante P."/>
            <person name="Martin F.M."/>
        </authorList>
    </citation>
    <scope>NUCLEOTIDE SEQUENCE [LARGE SCALE GENOMIC DNA]</scope>
    <source>
        <strain evidence="6 7">ATCC MYA-4762</strain>
    </source>
</reference>
<dbReference type="InterPro" id="IPR007371">
    <property type="entry name" value="TPK_catalytic"/>
</dbReference>
<dbReference type="GO" id="GO:0016301">
    <property type="term" value="F:kinase activity"/>
    <property type="evidence" value="ECO:0007669"/>
    <property type="project" value="UniProtKB-KW"/>
</dbReference>
<dbReference type="InParanoid" id="A0A3N4LBI2"/>
<evidence type="ECO:0000256" key="1">
    <source>
        <dbReference type="ARBA" id="ARBA00022679"/>
    </source>
</evidence>
<keyword evidence="3 6" id="KW-0418">Kinase</keyword>
<evidence type="ECO:0000256" key="3">
    <source>
        <dbReference type="ARBA" id="ARBA00022777"/>
    </source>
</evidence>
<dbReference type="SUPFAM" id="SSF63999">
    <property type="entry name" value="Thiamin pyrophosphokinase, catalytic domain"/>
    <property type="match status" value="1"/>
</dbReference>
<keyword evidence="7" id="KW-1185">Reference proteome</keyword>
<keyword evidence="2" id="KW-0547">Nucleotide-binding</keyword>
<evidence type="ECO:0000256" key="2">
    <source>
        <dbReference type="ARBA" id="ARBA00022741"/>
    </source>
</evidence>
<dbReference type="Proteomes" id="UP000267821">
    <property type="component" value="Unassembled WGS sequence"/>
</dbReference>
<feature type="non-terminal residue" evidence="6">
    <location>
        <position position="79"/>
    </location>
</feature>
<dbReference type="InterPro" id="IPR036759">
    <property type="entry name" value="TPK_catalytic_sf"/>
</dbReference>
<name>A0A3N4LBI2_9PEZI</name>
<keyword evidence="1" id="KW-0808">Transferase</keyword>
<feature type="domain" description="Thiamin pyrophosphokinase catalytic" evidence="5">
    <location>
        <begin position="1"/>
        <end position="79"/>
    </location>
</feature>